<accession>A0A6N3T7E4</accession>
<protein>
    <submittedName>
        <fullName evidence="4">Uncharacterized protein</fullName>
    </submittedName>
</protein>
<dbReference type="Proteomes" id="UP000032673">
    <property type="component" value="Unassembled WGS sequence"/>
</dbReference>
<dbReference type="RefSeq" id="WP_048845887.1">
    <property type="nucleotide sequence ID" value="NZ_BAMW01000026.1"/>
</dbReference>
<feature type="compositionally biased region" description="Basic residues" evidence="1">
    <location>
        <begin position="102"/>
        <end position="112"/>
    </location>
</feature>
<reference evidence="4 6" key="2">
    <citation type="submission" date="2019-07" db="EMBL/GenBank/DDBJ databases">
        <title>Whole genome shotgun sequence of Acetobacter indonesiensis NBRC 16471.</title>
        <authorList>
            <person name="Hosoyama A."/>
            <person name="Uohara A."/>
            <person name="Ohji S."/>
            <person name="Ichikawa N."/>
        </authorList>
    </citation>
    <scope>NUCLEOTIDE SEQUENCE [LARGE SCALE GENOMIC DNA]</scope>
    <source>
        <strain evidence="4 6">NBRC 16471</strain>
    </source>
</reference>
<evidence type="ECO:0000313" key="5">
    <source>
        <dbReference type="Proteomes" id="UP000032673"/>
    </source>
</evidence>
<comment type="caution">
    <text evidence="4">The sequence shown here is derived from an EMBL/GenBank/DDBJ whole genome shotgun (WGS) entry which is preliminary data.</text>
</comment>
<dbReference type="AlphaFoldDB" id="A0A6N3T7E4"/>
<name>A0A6N3T7E4_9PROT</name>
<sequence length="125" mass="13367">MHSKTSSFVLAASLLVAPAFAFAQADNTKTPTADSAAAQVGKVPPAAQDENGKRVEPSKKLWNNPRTEAEQPGTQPPPNDKPADTTETTKQSLTAPHAYQPGKHKNGKHTHQKSTPPHTETQPEN</sequence>
<feature type="signal peptide" evidence="2">
    <location>
        <begin position="1"/>
        <end position="25"/>
    </location>
</feature>
<evidence type="ECO:0000313" key="3">
    <source>
        <dbReference type="EMBL" id="GAN63379.1"/>
    </source>
</evidence>
<dbReference type="EMBL" id="BJXQ01000007">
    <property type="protein sequence ID" value="GEN03497.1"/>
    <property type="molecule type" value="Genomic_DNA"/>
</dbReference>
<keyword evidence="5" id="KW-1185">Reference proteome</keyword>
<reference evidence="3 5" key="1">
    <citation type="submission" date="2012-11" db="EMBL/GenBank/DDBJ databases">
        <title>Whole genome sequence of Acetobacter indonesiensis 5H-1.</title>
        <authorList>
            <person name="Azuma Y."/>
            <person name="Higashiura N."/>
            <person name="Hirakawa H."/>
            <person name="Matsushita K."/>
        </authorList>
    </citation>
    <scope>NUCLEOTIDE SEQUENCE [LARGE SCALE GENOMIC DNA]</scope>
    <source>
        <strain evidence="3 5">5H-1</strain>
    </source>
</reference>
<gene>
    <name evidence="3" type="ORF">Abin_026_025</name>
    <name evidence="4" type="ORF">AIN02nite_15220</name>
</gene>
<organism evidence="4 6">
    <name type="scientific">Acetobacter indonesiensis</name>
    <dbReference type="NCBI Taxonomy" id="104101"/>
    <lineage>
        <taxon>Bacteria</taxon>
        <taxon>Pseudomonadati</taxon>
        <taxon>Pseudomonadota</taxon>
        <taxon>Alphaproteobacteria</taxon>
        <taxon>Acetobacterales</taxon>
        <taxon>Acetobacteraceae</taxon>
        <taxon>Acetobacter</taxon>
    </lineage>
</organism>
<dbReference type="Proteomes" id="UP000321104">
    <property type="component" value="Unassembled WGS sequence"/>
</dbReference>
<feature type="region of interest" description="Disordered" evidence="1">
    <location>
        <begin position="27"/>
        <end position="125"/>
    </location>
</feature>
<keyword evidence="2" id="KW-0732">Signal</keyword>
<feature type="compositionally biased region" description="Basic and acidic residues" evidence="1">
    <location>
        <begin position="50"/>
        <end position="59"/>
    </location>
</feature>
<proteinExistence type="predicted"/>
<evidence type="ECO:0000313" key="4">
    <source>
        <dbReference type="EMBL" id="GEN03497.1"/>
    </source>
</evidence>
<evidence type="ECO:0000313" key="6">
    <source>
        <dbReference type="Proteomes" id="UP000321104"/>
    </source>
</evidence>
<feature type="compositionally biased region" description="Polar residues" evidence="1">
    <location>
        <begin position="85"/>
        <end position="94"/>
    </location>
</feature>
<dbReference type="EMBL" id="BAMW01000026">
    <property type="protein sequence ID" value="GAN63379.1"/>
    <property type="molecule type" value="Genomic_DNA"/>
</dbReference>
<feature type="chain" id="PRO_5026885676" evidence="2">
    <location>
        <begin position="26"/>
        <end position="125"/>
    </location>
</feature>
<feature type="compositionally biased region" description="Polar residues" evidence="1">
    <location>
        <begin position="113"/>
        <end position="125"/>
    </location>
</feature>
<evidence type="ECO:0000256" key="1">
    <source>
        <dbReference type="SAM" id="MobiDB-lite"/>
    </source>
</evidence>
<evidence type="ECO:0000256" key="2">
    <source>
        <dbReference type="SAM" id="SignalP"/>
    </source>
</evidence>